<dbReference type="EC" id="1.14.-.-" evidence="3"/>
<proteinExistence type="inferred from homology"/>
<dbReference type="PROSITE" id="PS00086">
    <property type="entry name" value="CYTOCHROME_P450"/>
    <property type="match status" value="1"/>
</dbReference>
<dbReference type="InterPro" id="IPR036396">
    <property type="entry name" value="Cyt_P450_sf"/>
</dbReference>
<evidence type="ECO:0000256" key="1">
    <source>
        <dbReference type="ARBA" id="ARBA00010617"/>
    </source>
</evidence>
<keyword evidence="2" id="KW-0503">Monooxygenase</keyword>
<dbReference type="EMBL" id="CP015136">
    <property type="protein sequence ID" value="AMY12090.1"/>
    <property type="molecule type" value="Genomic_DNA"/>
</dbReference>
<dbReference type="GO" id="GO:0020037">
    <property type="term" value="F:heme binding"/>
    <property type="evidence" value="ECO:0007669"/>
    <property type="project" value="InterPro"/>
</dbReference>
<reference evidence="3 4" key="1">
    <citation type="journal article" date="2016" name="Genome Announc.">
        <title>First Complete Genome Sequence of a Subdivision 6 Acidobacterium Strain.</title>
        <authorList>
            <person name="Huang S."/>
            <person name="Vieira S."/>
            <person name="Bunk B."/>
            <person name="Riedel T."/>
            <person name="Sproer C."/>
            <person name="Overmann J."/>
        </authorList>
    </citation>
    <scope>NUCLEOTIDE SEQUENCE [LARGE SCALE GENOMIC DNA]</scope>
    <source>
        <strain evidence="4">DSM 100886 HEG_-6_39</strain>
    </source>
</reference>
<protein>
    <submittedName>
        <fullName evidence="3">Cytochrome P450 CypX</fullName>
        <ecNumber evidence="3">1.14.-.-</ecNumber>
    </submittedName>
</protein>
<dbReference type="SUPFAM" id="SSF48264">
    <property type="entry name" value="Cytochrome P450"/>
    <property type="match status" value="1"/>
</dbReference>
<sequence length="432" mass="47545">MVSGPMTGAVTFLDEYRASRNSGTPAESGVAVLREWLTLRADAVLEDLRTHDPEFALPGLAFITSYDDVLEVLSRSDVFSVAPYGEAMTRINRGPSFLLGMDDGPEYRRQLERLGSAFRREDEGRVRERAAVHATETLTAAAAGGRLDLVGGFGRLVPSLVIGDYFGVPGPDPASLARWARAIFTDAFVNLLGVPLLSRRAMRASLEFRAYLDELIADTRADRAGGVICDHVLGRMLERQEGGDAQSADTWIRDNLLWCVAGVIDNVNAAVCRVIDRWLDDAELLEATTAAAREHDMARLQSFVFETLRFHTPTPVVIRRSVRAHTLGEGRRKTRIIPADTTVFVGLGTAMMDPSAVDSPRAFRLDRPDEHYLHFGAGVHHCLGRQTAVALVTEMAAALLRMPHLRRAEGFDGRLRSVGPFPTTFILELRPL</sequence>
<dbReference type="Gene3D" id="1.10.630.10">
    <property type="entry name" value="Cytochrome P450"/>
    <property type="match status" value="1"/>
</dbReference>
<dbReference type="Pfam" id="PF00067">
    <property type="entry name" value="p450"/>
    <property type="match status" value="1"/>
</dbReference>
<organism evidence="3 4">
    <name type="scientific">Luteitalea pratensis</name>
    <dbReference type="NCBI Taxonomy" id="1855912"/>
    <lineage>
        <taxon>Bacteria</taxon>
        <taxon>Pseudomonadati</taxon>
        <taxon>Acidobacteriota</taxon>
        <taxon>Vicinamibacteria</taxon>
        <taxon>Vicinamibacterales</taxon>
        <taxon>Vicinamibacteraceae</taxon>
        <taxon>Luteitalea</taxon>
    </lineage>
</organism>
<dbReference type="AlphaFoldDB" id="A0A143PVK2"/>
<keyword evidence="2" id="KW-0349">Heme</keyword>
<keyword evidence="2" id="KW-0479">Metal-binding</keyword>
<evidence type="ECO:0000313" key="3">
    <source>
        <dbReference type="EMBL" id="AMY12090.1"/>
    </source>
</evidence>
<dbReference type="STRING" id="1855912.LuPra_05362"/>
<keyword evidence="2" id="KW-0408">Iron</keyword>
<dbReference type="InterPro" id="IPR001128">
    <property type="entry name" value="Cyt_P450"/>
</dbReference>
<comment type="similarity">
    <text evidence="1 2">Belongs to the cytochrome P450 family.</text>
</comment>
<dbReference type="GO" id="GO:0016705">
    <property type="term" value="F:oxidoreductase activity, acting on paired donors, with incorporation or reduction of molecular oxygen"/>
    <property type="evidence" value="ECO:0007669"/>
    <property type="project" value="InterPro"/>
</dbReference>
<dbReference type="InterPro" id="IPR017972">
    <property type="entry name" value="Cyt_P450_CS"/>
</dbReference>
<evidence type="ECO:0000256" key="2">
    <source>
        <dbReference type="RuleBase" id="RU000461"/>
    </source>
</evidence>
<accession>A0A143PVK2</accession>
<dbReference type="Proteomes" id="UP000076079">
    <property type="component" value="Chromosome"/>
</dbReference>
<dbReference type="GO" id="GO:0005506">
    <property type="term" value="F:iron ion binding"/>
    <property type="evidence" value="ECO:0007669"/>
    <property type="project" value="InterPro"/>
</dbReference>
<keyword evidence="4" id="KW-1185">Reference proteome</keyword>
<dbReference type="InterPro" id="IPR002397">
    <property type="entry name" value="Cyt_P450_B"/>
</dbReference>
<dbReference type="PRINTS" id="PR00359">
    <property type="entry name" value="BP450"/>
</dbReference>
<reference evidence="4" key="2">
    <citation type="submission" date="2016-04" db="EMBL/GenBank/DDBJ databases">
        <title>First Complete Genome Sequence of a Subdivision 6 Acidobacterium.</title>
        <authorList>
            <person name="Huang S."/>
            <person name="Vieira S."/>
            <person name="Bunk B."/>
            <person name="Riedel T."/>
            <person name="Sproeer C."/>
            <person name="Overmann J."/>
        </authorList>
    </citation>
    <scope>NUCLEOTIDE SEQUENCE [LARGE SCALE GENOMIC DNA]</scope>
    <source>
        <strain evidence="4">DSM 100886 HEG_-6_39</strain>
    </source>
</reference>
<name>A0A143PVK2_LUTPR</name>
<keyword evidence="2 3" id="KW-0560">Oxidoreductase</keyword>
<gene>
    <name evidence="3" type="primary">cypX</name>
    <name evidence="3" type="ORF">LuPra_05362</name>
</gene>
<dbReference type="GO" id="GO:0004497">
    <property type="term" value="F:monooxygenase activity"/>
    <property type="evidence" value="ECO:0007669"/>
    <property type="project" value="UniProtKB-KW"/>
</dbReference>
<dbReference type="PANTHER" id="PTHR46696">
    <property type="entry name" value="P450, PUTATIVE (EUROFUNG)-RELATED"/>
    <property type="match status" value="1"/>
</dbReference>
<evidence type="ECO:0000313" key="4">
    <source>
        <dbReference type="Proteomes" id="UP000076079"/>
    </source>
</evidence>
<dbReference type="PANTHER" id="PTHR46696:SF1">
    <property type="entry name" value="CYTOCHROME P450 YJIB-RELATED"/>
    <property type="match status" value="1"/>
</dbReference>
<dbReference type="KEGG" id="abac:LuPra_05362"/>